<proteinExistence type="predicted"/>
<protein>
    <recommendedName>
        <fullName evidence="1">SnoaL-like domain-containing protein</fullName>
    </recommendedName>
</protein>
<dbReference type="HOGENOM" id="CLU_155955_1_0_0"/>
<dbReference type="InterPro" id="IPR032710">
    <property type="entry name" value="NTF2-like_dom_sf"/>
</dbReference>
<sequence>MWMKLGKVEAPVRLALAFYEACNRQAIEEMLTLLSADCLFESPAAPCGSPLRGRDAIAAFWREFFAAHPGARFEVQDVFGAGFRSVARWTCTWKSPDGTAHSFCGVDVFRITGESIAEQVSFGKGE</sequence>
<keyword evidence="3" id="KW-1185">Reference proteome</keyword>
<dbReference type="EMBL" id="AP012029">
    <property type="protein sequence ID" value="BAJ62425.1"/>
    <property type="molecule type" value="Genomic_DNA"/>
</dbReference>
<accession>E8N0N0</accession>
<dbReference type="eggNOG" id="COG3631">
    <property type="taxonomic scope" value="Bacteria"/>
</dbReference>
<dbReference type="KEGG" id="atm:ANT_03910"/>
<name>E8N0N0_ANATU</name>
<dbReference type="OrthoDB" id="13610at2"/>
<dbReference type="Proteomes" id="UP000008922">
    <property type="component" value="Chromosome"/>
</dbReference>
<dbReference type="STRING" id="926569.ANT_03910"/>
<dbReference type="Pfam" id="PF12680">
    <property type="entry name" value="SnoaL_2"/>
    <property type="match status" value="1"/>
</dbReference>
<gene>
    <name evidence="2" type="ordered locus">ANT_03910</name>
</gene>
<dbReference type="InterPro" id="IPR037401">
    <property type="entry name" value="SnoaL-like"/>
</dbReference>
<dbReference type="AlphaFoldDB" id="E8N0N0"/>
<evidence type="ECO:0000313" key="2">
    <source>
        <dbReference type="EMBL" id="BAJ62425.1"/>
    </source>
</evidence>
<feature type="domain" description="SnoaL-like" evidence="1">
    <location>
        <begin position="17"/>
        <end position="118"/>
    </location>
</feature>
<evidence type="ECO:0000313" key="3">
    <source>
        <dbReference type="Proteomes" id="UP000008922"/>
    </source>
</evidence>
<evidence type="ECO:0000259" key="1">
    <source>
        <dbReference type="Pfam" id="PF12680"/>
    </source>
</evidence>
<dbReference type="SUPFAM" id="SSF54427">
    <property type="entry name" value="NTF2-like"/>
    <property type="match status" value="1"/>
</dbReference>
<reference evidence="2 3" key="1">
    <citation type="submission" date="2010-12" db="EMBL/GenBank/DDBJ databases">
        <title>Whole genome sequence of Anaerolinea thermophila UNI-1.</title>
        <authorList>
            <person name="Narita-Yamada S."/>
            <person name="Kishi E."/>
            <person name="Watanabe Y."/>
            <person name="Takasaki K."/>
            <person name="Ankai A."/>
            <person name="Oguchi A."/>
            <person name="Fukui S."/>
            <person name="Takahashi M."/>
            <person name="Yashiro I."/>
            <person name="Hosoyama A."/>
            <person name="Sekiguchi Y."/>
            <person name="Hanada S."/>
            <person name="Fujita N."/>
        </authorList>
    </citation>
    <scope>NUCLEOTIDE SEQUENCE [LARGE SCALE GENOMIC DNA]</scope>
    <source>
        <strain evidence="3">DSM 14523 / JCM 11388 / NBRC 100420 / UNI-1</strain>
    </source>
</reference>
<dbReference type="InParanoid" id="E8N0N0"/>
<organism evidence="2 3">
    <name type="scientific">Anaerolinea thermophila (strain DSM 14523 / JCM 11388 / NBRC 100420 / UNI-1)</name>
    <dbReference type="NCBI Taxonomy" id="926569"/>
    <lineage>
        <taxon>Bacteria</taxon>
        <taxon>Bacillati</taxon>
        <taxon>Chloroflexota</taxon>
        <taxon>Anaerolineae</taxon>
        <taxon>Anaerolineales</taxon>
        <taxon>Anaerolineaceae</taxon>
        <taxon>Anaerolinea</taxon>
    </lineage>
</organism>
<dbReference type="Gene3D" id="3.10.450.50">
    <property type="match status" value="1"/>
</dbReference>